<evidence type="ECO:0000256" key="1">
    <source>
        <dbReference type="SAM" id="MobiDB-lite"/>
    </source>
</evidence>
<sequence>MLACETSFQIPGTDNSLSRPNQVKPMDRYSGYHRYPEKVPQGNQEMGVHFRRSEQSVNEIARVKPWALTTALIHV</sequence>
<keyword evidence="3" id="KW-1185">Reference proteome</keyword>
<feature type="compositionally biased region" description="Polar residues" evidence="1">
    <location>
        <begin position="1"/>
        <end position="21"/>
    </location>
</feature>
<dbReference type="Proteomes" id="UP001054837">
    <property type="component" value="Unassembled WGS sequence"/>
</dbReference>
<protein>
    <submittedName>
        <fullName evidence="2">Uncharacterized protein</fullName>
    </submittedName>
</protein>
<dbReference type="AlphaFoldDB" id="A0AAV4QPG3"/>
<accession>A0AAV4QPG3</accession>
<organism evidence="2 3">
    <name type="scientific">Caerostris darwini</name>
    <dbReference type="NCBI Taxonomy" id="1538125"/>
    <lineage>
        <taxon>Eukaryota</taxon>
        <taxon>Metazoa</taxon>
        <taxon>Ecdysozoa</taxon>
        <taxon>Arthropoda</taxon>
        <taxon>Chelicerata</taxon>
        <taxon>Arachnida</taxon>
        <taxon>Araneae</taxon>
        <taxon>Araneomorphae</taxon>
        <taxon>Entelegynae</taxon>
        <taxon>Araneoidea</taxon>
        <taxon>Araneidae</taxon>
        <taxon>Caerostris</taxon>
    </lineage>
</organism>
<proteinExistence type="predicted"/>
<reference evidence="2 3" key="1">
    <citation type="submission" date="2021-06" db="EMBL/GenBank/DDBJ databases">
        <title>Caerostris darwini draft genome.</title>
        <authorList>
            <person name="Kono N."/>
            <person name="Arakawa K."/>
        </authorList>
    </citation>
    <scope>NUCLEOTIDE SEQUENCE [LARGE SCALE GENOMIC DNA]</scope>
</reference>
<comment type="caution">
    <text evidence="2">The sequence shown here is derived from an EMBL/GenBank/DDBJ whole genome shotgun (WGS) entry which is preliminary data.</text>
</comment>
<evidence type="ECO:0000313" key="2">
    <source>
        <dbReference type="EMBL" id="GIY10281.1"/>
    </source>
</evidence>
<name>A0AAV4QPG3_9ARAC</name>
<gene>
    <name evidence="2" type="ORF">CDAR_395831</name>
</gene>
<feature type="region of interest" description="Disordered" evidence="1">
    <location>
        <begin position="1"/>
        <end position="23"/>
    </location>
</feature>
<evidence type="ECO:0000313" key="3">
    <source>
        <dbReference type="Proteomes" id="UP001054837"/>
    </source>
</evidence>
<dbReference type="EMBL" id="BPLQ01004733">
    <property type="protein sequence ID" value="GIY10281.1"/>
    <property type="molecule type" value="Genomic_DNA"/>
</dbReference>